<protein>
    <submittedName>
        <fullName evidence="6">TetR/AcrR family transcriptional regulator</fullName>
    </submittedName>
</protein>
<dbReference type="RefSeq" id="WP_344040743.1">
    <property type="nucleotide sequence ID" value="NZ_BAAAKE010000024.1"/>
</dbReference>
<accession>A0ABV9Y0J0</accession>
<dbReference type="PROSITE" id="PS50977">
    <property type="entry name" value="HTH_TETR_2"/>
    <property type="match status" value="1"/>
</dbReference>
<keyword evidence="2 4" id="KW-0238">DNA-binding</keyword>
<evidence type="ECO:0000313" key="6">
    <source>
        <dbReference type="EMBL" id="MFC5056210.1"/>
    </source>
</evidence>
<gene>
    <name evidence="6" type="ORF">ACFPFM_20935</name>
</gene>
<comment type="caution">
    <text evidence="6">The sequence shown here is derived from an EMBL/GenBank/DDBJ whole genome shotgun (WGS) entry which is preliminary data.</text>
</comment>
<dbReference type="Gene3D" id="1.10.357.10">
    <property type="entry name" value="Tetracycline Repressor, domain 2"/>
    <property type="match status" value="1"/>
</dbReference>
<feature type="domain" description="HTH tetR-type" evidence="5">
    <location>
        <begin position="7"/>
        <end position="67"/>
    </location>
</feature>
<dbReference type="InterPro" id="IPR001647">
    <property type="entry name" value="HTH_TetR"/>
</dbReference>
<dbReference type="Proteomes" id="UP001595833">
    <property type="component" value="Unassembled WGS sequence"/>
</dbReference>
<dbReference type="PANTHER" id="PTHR30055">
    <property type="entry name" value="HTH-TYPE TRANSCRIPTIONAL REGULATOR RUTR"/>
    <property type="match status" value="1"/>
</dbReference>
<dbReference type="PRINTS" id="PR00455">
    <property type="entry name" value="HTHTETR"/>
</dbReference>
<evidence type="ECO:0000259" key="5">
    <source>
        <dbReference type="PROSITE" id="PS50977"/>
    </source>
</evidence>
<dbReference type="InterPro" id="IPR050109">
    <property type="entry name" value="HTH-type_TetR-like_transc_reg"/>
</dbReference>
<keyword evidence="7" id="KW-1185">Reference proteome</keyword>
<feature type="DNA-binding region" description="H-T-H motif" evidence="4">
    <location>
        <begin position="30"/>
        <end position="49"/>
    </location>
</feature>
<sequence>MPRRTPQQLDDQVVDGAATLFARHGFEETSLRRIAEAVGFSKAGLLHHYPSKEALRGEVVQRCLVEVRMIAAGVAHRPPGPARDREALAALAELALRRPGFAELILSGLSAAPGGGEAVVLRPVVSALVEAFAVTTGADPVRGARVAGALGALVVASAALRQHPTSDEARHLVDLACDTLGHRRRADG</sequence>
<dbReference type="Pfam" id="PF00440">
    <property type="entry name" value="TetR_N"/>
    <property type="match status" value="1"/>
</dbReference>
<keyword evidence="1" id="KW-0805">Transcription regulation</keyword>
<proteinExistence type="predicted"/>
<organism evidence="6 7">
    <name type="scientific">Saccharothrix xinjiangensis</name>
    <dbReference type="NCBI Taxonomy" id="204798"/>
    <lineage>
        <taxon>Bacteria</taxon>
        <taxon>Bacillati</taxon>
        <taxon>Actinomycetota</taxon>
        <taxon>Actinomycetes</taxon>
        <taxon>Pseudonocardiales</taxon>
        <taxon>Pseudonocardiaceae</taxon>
        <taxon>Saccharothrix</taxon>
    </lineage>
</organism>
<dbReference type="InterPro" id="IPR009057">
    <property type="entry name" value="Homeodomain-like_sf"/>
</dbReference>
<reference evidence="7" key="1">
    <citation type="journal article" date="2019" name="Int. J. Syst. Evol. Microbiol.">
        <title>The Global Catalogue of Microorganisms (GCM) 10K type strain sequencing project: providing services to taxonomists for standard genome sequencing and annotation.</title>
        <authorList>
            <consortium name="The Broad Institute Genomics Platform"/>
            <consortium name="The Broad Institute Genome Sequencing Center for Infectious Disease"/>
            <person name="Wu L."/>
            <person name="Ma J."/>
        </authorList>
    </citation>
    <scope>NUCLEOTIDE SEQUENCE [LARGE SCALE GENOMIC DNA]</scope>
    <source>
        <strain evidence="7">KCTC 12848</strain>
    </source>
</reference>
<evidence type="ECO:0000256" key="3">
    <source>
        <dbReference type="ARBA" id="ARBA00023163"/>
    </source>
</evidence>
<evidence type="ECO:0000256" key="4">
    <source>
        <dbReference type="PROSITE-ProRule" id="PRU00335"/>
    </source>
</evidence>
<evidence type="ECO:0000313" key="7">
    <source>
        <dbReference type="Proteomes" id="UP001595833"/>
    </source>
</evidence>
<dbReference type="EMBL" id="JBHSJB010000018">
    <property type="protein sequence ID" value="MFC5056210.1"/>
    <property type="molecule type" value="Genomic_DNA"/>
</dbReference>
<evidence type="ECO:0000256" key="2">
    <source>
        <dbReference type="ARBA" id="ARBA00023125"/>
    </source>
</evidence>
<keyword evidence="3" id="KW-0804">Transcription</keyword>
<dbReference type="SUPFAM" id="SSF46689">
    <property type="entry name" value="Homeodomain-like"/>
    <property type="match status" value="1"/>
</dbReference>
<evidence type="ECO:0000256" key="1">
    <source>
        <dbReference type="ARBA" id="ARBA00023015"/>
    </source>
</evidence>
<name>A0ABV9Y0J0_9PSEU</name>
<dbReference type="PANTHER" id="PTHR30055:SF234">
    <property type="entry name" value="HTH-TYPE TRANSCRIPTIONAL REGULATOR BETI"/>
    <property type="match status" value="1"/>
</dbReference>